<dbReference type="PROSITE" id="PS51725">
    <property type="entry name" value="ABM"/>
    <property type="match status" value="1"/>
</dbReference>
<sequence>MKTPVLVFASFHPKQGKEEDVKDILMEMVVPSRAERGNLIYEFCEQVGTKNKEKIYHLIEKYEDKSALDQHKISNHYTNYRKNIEALLSRPIGVTDLKEIR</sequence>
<dbReference type="EMBL" id="JALBWM010000201">
    <property type="protein sequence ID" value="MCO1336806.1"/>
    <property type="molecule type" value="Genomic_DNA"/>
</dbReference>
<dbReference type="InterPro" id="IPR007138">
    <property type="entry name" value="ABM_dom"/>
</dbReference>
<keyword evidence="2" id="KW-0503">Monooxygenase</keyword>
<dbReference type="PANTHER" id="PTHR33336">
    <property type="entry name" value="QUINOL MONOOXYGENASE YGIN-RELATED"/>
    <property type="match status" value="1"/>
</dbReference>
<protein>
    <submittedName>
        <fullName evidence="2">Antibiotic biosynthesis monooxygenase</fullName>
    </submittedName>
</protein>
<dbReference type="GO" id="GO:0004497">
    <property type="term" value="F:monooxygenase activity"/>
    <property type="evidence" value="ECO:0007669"/>
    <property type="project" value="UniProtKB-KW"/>
</dbReference>
<feature type="domain" description="ABM" evidence="1">
    <location>
        <begin position="5"/>
        <end position="97"/>
    </location>
</feature>
<keyword evidence="2" id="KW-0560">Oxidoreductase</keyword>
<dbReference type="Proteomes" id="UP001139028">
    <property type="component" value="Unassembled WGS sequence"/>
</dbReference>
<reference evidence="2" key="1">
    <citation type="journal article" date="2022" name="Arch. Microbiol.">
        <title>Microbulbifer okhotskensis sp. nov., isolated from a deep bottom sediment of the Okhotsk Sea.</title>
        <authorList>
            <person name="Romanenko L."/>
            <person name="Kurilenko V."/>
            <person name="Otstavnykh N."/>
            <person name="Velansky P."/>
            <person name="Isaeva M."/>
            <person name="Mikhailov V."/>
        </authorList>
    </citation>
    <scope>NUCLEOTIDE SEQUENCE</scope>
    <source>
        <strain evidence="2">OS29</strain>
    </source>
</reference>
<accession>A0A9X2ES53</accession>
<name>A0A9X2ES53_9GAMM</name>
<dbReference type="RefSeq" id="WP_252472742.1">
    <property type="nucleotide sequence ID" value="NZ_JALBWM010000201.1"/>
</dbReference>
<dbReference type="InterPro" id="IPR011008">
    <property type="entry name" value="Dimeric_a/b-barrel"/>
</dbReference>
<comment type="caution">
    <text evidence="2">The sequence shown here is derived from an EMBL/GenBank/DDBJ whole genome shotgun (WGS) entry which is preliminary data.</text>
</comment>
<dbReference type="SUPFAM" id="SSF54909">
    <property type="entry name" value="Dimeric alpha+beta barrel"/>
    <property type="match status" value="1"/>
</dbReference>
<gene>
    <name evidence="2" type="ORF">MO867_20985</name>
</gene>
<evidence type="ECO:0000313" key="3">
    <source>
        <dbReference type="Proteomes" id="UP001139028"/>
    </source>
</evidence>
<dbReference type="AlphaFoldDB" id="A0A9X2ES53"/>
<evidence type="ECO:0000259" key="1">
    <source>
        <dbReference type="PROSITE" id="PS51725"/>
    </source>
</evidence>
<keyword evidence="3" id="KW-1185">Reference proteome</keyword>
<proteinExistence type="predicted"/>
<evidence type="ECO:0000313" key="2">
    <source>
        <dbReference type="EMBL" id="MCO1336806.1"/>
    </source>
</evidence>
<dbReference type="PANTHER" id="PTHR33336:SF3">
    <property type="entry name" value="ABM DOMAIN-CONTAINING PROTEIN"/>
    <property type="match status" value="1"/>
</dbReference>
<dbReference type="Pfam" id="PF03992">
    <property type="entry name" value="ABM"/>
    <property type="match status" value="1"/>
</dbReference>
<organism evidence="2 3">
    <name type="scientific">Microbulbifer okhotskensis</name>
    <dbReference type="NCBI Taxonomy" id="2926617"/>
    <lineage>
        <taxon>Bacteria</taxon>
        <taxon>Pseudomonadati</taxon>
        <taxon>Pseudomonadota</taxon>
        <taxon>Gammaproteobacteria</taxon>
        <taxon>Cellvibrionales</taxon>
        <taxon>Microbulbiferaceae</taxon>
        <taxon>Microbulbifer</taxon>
    </lineage>
</organism>
<dbReference type="Gene3D" id="3.30.70.100">
    <property type="match status" value="1"/>
</dbReference>
<dbReference type="InterPro" id="IPR050744">
    <property type="entry name" value="AI-2_Isomerase_LsrG"/>
</dbReference>